<comment type="caution">
    <text evidence="2">The sequence shown here is derived from an EMBL/GenBank/DDBJ whole genome shotgun (WGS) entry which is preliminary data.</text>
</comment>
<feature type="signal peptide" evidence="1">
    <location>
        <begin position="1"/>
        <end position="18"/>
    </location>
</feature>
<keyword evidence="1" id="KW-0732">Signal</keyword>
<dbReference type="RefSeq" id="WP_155341964.1">
    <property type="nucleotide sequence ID" value="NZ_BAAABN010000036.1"/>
</dbReference>
<organism evidence="2 3">
    <name type="scientific">Acrocarpospora corrugata</name>
    <dbReference type="NCBI Taxonomy" id="35763"/>
    <lineage>
        <taxon>Bacteria</taxon>
        <taxon>Bacillati</taxon>
        <taxon>Actinomycetota</taxon>
        <taxon>Actinomycetes</taxon>
        <taxon>Streptosporangiales</taxon>
        <taxon>Streptosporangiaceae</taxon>
        <taxon>Acrocarpospora</taxon>
    </lineage>
</organism>
<dbReference type="Proteomes" id="UP000334990">
    <property type="component" value="Unassembled WGS sequence"/>
</dbReference>
<evidence type="ECO:0008006" key="4">
    <source>
        <dbReference type="Google" id="ProtNLM"/>
    </source>
</evidence>
<evidence type="ECO:0000313" key="3">
    <source>
        <dbReference type="Proteomes" id="UP000334990"/>
    </source>
</evidence>
<evidence type="ECO:0000313" key="2">
    <source>
        <dbReference type="EMBL" id="GES06013.1"/>
    </source>
</evidence>
<protein>
    <recommendedName>
        <fullName evidence="4">Lipoprotein</fullName>
    </recommendedName>
</protein>
<accession>A0A5M3WFU3</accession>
<dbReference type="AlphaFoldDB" id="A0A5M3WFU3"/>
<sequence>MARWAHLIVVFLALQATACCIDCPKPLAKCGVAVDTTSYATHVETERFIDDSLLSFATANCGWMGFAAISGRSQGTSCQRPALELVANEQENPNSSPRRADQVRRFKLGNVNPSAQWLRTCHDGSPGSDILGSLRALADTMQAGPKGLAGSQIVIYSDLMNNVEPLRLDQGDYSQAGARAAKVRDLRAANQLPVFRDKPTITVRGFNLLVGRDPSRAPQVKLMWLDIFAASGAGEVTFP</sequence>
<evidence type="ECO:0000256" key="1">
    <source>
        <dbReference type="SAM" id="SignalP"/>
    </source>
</evidence>
<proteinExistence type="predicted"/>
<dbReference type="OrthoDB" id="3532900at2"/>
<reference evidence="2 3" key="1">
    <citation type="submission" date="2019-10" db="EMBL/GenBank/DDBJ databases">
        <title>Whole genome shotgun sequence of Acrocarpospora corrugata NBRC 13972.</title>
        <authorList>
            <person name="Ichikawa N."/>
            <person name="Kimura A."/>
            <person name="Kitahashi Y."/>
            <person name="Komaki H."/>
            <person name="Oguchi A."/>
        </authorList>
    </citation>
    <scope>NUCLEOTIDE SEQUENCE [LARGE SCALE GENOMIC DNA]</scope>
    <source>
        <strain evidence="2 3">NBRC 13972</strain>
    </source>
</reference>
<dbReference type="EMBL" id="BLAD01000124">
    <property type="protein sequence ID" value="GES06013.1"/>
    <property type="molecule type" value="Genomic_DNA"/>
</dbReference>
<feature type="chain" id="PRO_5039137824" description="Lipoprotein" evidence="1">
    <location>
        <begin position="19"/>
        <end position="239"/>
    </location>
</feature>
<name>A0A5M3WFU3_9ACTN</name>
<keyword evidence="3" id="KW-1185">Reference proteome</keyword>
<gene>
    <name evidence="2" type="ORF">Acor_80820</name>
</gene>